<dbReference type="Proteomes" id="UP000275663">
    <property type="component" value="Chromosome"/>
</dbReference>
<dbReference type="RefSeq" id="WP_126128967.1">
    <property type="nucleotide sequence ID" value="NZ_CP034464.1"/>
</dbReference>
<keyword evidence="4" id="KW-1185">Reference proteome</keyword>
<gene>
    <name evidence="3" type="ORF">EJN92_17360</name>
</gene>
<evidence type="ECO:0000259" key="1">
    <source>
        <dbReference type="Pfam" id="PF00551"/>
    </source>
</evidence>
<dbReference type="InterPro" id="IPR002376">
    <property type="entry name" value="Formyl_transf_N"/>
</dbReference>
<evidence type="ECO:0000313" key="3">
    <source>
        <dbReference type="EMBL" id="AZP13598.1"/>
    </source>
</evidence>
<dbReference type="GO" id="GO:0004479">
    <property type="term" value="F:methionyl-tRNA formyltransferase activity"/>
    <property type="evidence" value="ECO:0007669"/>
    <property type="project" value="TreeGrafter"/>
</dbReference>
<evidence type="ECO:0000259" key="2">
    <source>
        <dbReference type="Pfam" id="PF02911"/>
    </source>
</evidence>
<reference evidence="3 4" key="1">
    <citation type="journal article" date="2011" name="Int. J. Syst. Evol. Microbiol.">
        <title>Description of Undibacterium oligocarboniphilum sp. nov., isolated from purified water, and Undibacterium pigrum strain CCUG 49012 as the type strain of Undibacterium parvum sp. nov., and emended descriptions of the genus Undibacterium and the species Undibacterium pigrum.</title>
        <authorList>
            <person name="Eder W."/>
            <person name="Wanner G."/>
            <person name="Ludwig W."/>
            <person name="Busse H.J."/>
            <person name="Ziemke-Kageler F."/>
            <person name="Lang E."/>
        </authorList>
    </citation>
    <scope>NUCLEOTIDE SEQUENCE [LARGE SCALE GENOMIC DNA]</scope>
    <source>
        <strain evidence="3 4">DSM 23061</strain>
    </source>
</reference>
<name>A0A3S9HNC9_9BURK</name>
<proteinExistence type="predicted"/>
<dbReference type="InterPro" id="IPR005793">
    <property type="entry name" value="Formyl_trans_C"/>
</dbReference>
<dbReference type="SUPFAM" id="SSF50486">
    <property type="entry name" value="FMT C-terminal domain-like"/>
    <property type="match status" value="1"/>
</dbReference>
<dbReference type="InterPro" id="IPR011034">
    <property type="entry name" value="Formyl_transferase-like_C_sf"/>
</dbReference>
<dbReference type="AlphaFoldDB" id="A0A3S9HNC9"/>
<sequence>MTTQNPRAVVFAYHSVGVRCIKTLLARGVQIDLVVSHEDNPTETIWFESVADLCREHGISRITPENPASPELFEQIKALAPDFIFSFYYRHMLPTNILALAKRGAYNLHGSLLPKYRGRVPVNWAVLHGETETGATLHEMAAKPDAGGIIAQTAVPILPDDTAFEVFGKLTVAAEQILWFALPSLIDGSAKLLANDLSKGSYFGGRKAEDGRINWSLPAQQVYNLHRAVAPPYPGAFTEVDGNIYVIGKARLLASTTSNNTANLPQGLSVVDNAIFGGCGDGRALHIIELLMNGKVVTASSLQQQLAAQ</sequence>
<feature type="domain" description="Formyl transferase C-terminal" evidence="2">
    <location>
        <begin position="207"/>
        <end position="302"/>
    </location>
</feature>
<dbReference type="Pfam" id="PF02911">
    <property type="entry name" value="Formyl_trans_C"/>
    <property type="match status" value="1"/>
</dbReference>
<accession>A0A3S9HNC9</accession>
<dbReference type="SUPFAM" id="SSF53328">
    <property type="entry name" value="Formyltransferase"/>
    <property type="match status" value="1"/>
</dbReference>
<dbReference type="Pfam" id="PF00551">
    <property type="entry name" value="Formyl_trans_N"/>
    <property type="match status" value="1"/>
</dbReference>
<dbReference type="GO" id="GO:0005829">
    <property type="term" value="C:cytosol"/>
    <property type="evidence" value="ECO:0007669"/>
    <property type="project" value="TreeGrafter"/>
</dbReference>
<feature type="domain" description="Formyl transferase N-terminal" evidence="1">
    <location>
        <begin position="29"/>
        <end position="178"/>
    </location>
</feature>
<dbReference type="PANTHER" id="PTHR11138:SF5">
    <property type="entry name" value="METHIONYL-TRNA FORMYLTRANSFERASE, MITOCHONDRIAL"/>
    <property type="match status" value="1"/>
</dbReference>
<organism evidence="3 4">
    <name type="scientific">Undibacterium parvum</name>
    <dbReference type="NCBI Taxonomy" id="401471"/>
    <lineage>
        <taxon>Bacteria</taxon>
        <taxon>Pseudomonadati</taxon>
        <taxon>Pseudomonadota</taxon>
        <taxon>Betaproteobacteria</taxon>
        <taxon>Burkholderiales</taxon>
        <taxon>Oxalobacteraceae</taxon>
        <taxon>Undibacterium</taxon>
    </lineage>
</organism>
<dbReference type="PANTHER" id="PTHR11138">
    <property type="entry name" value="METHIONYL-TRNA FORMYLTRANSFERASE"/>
    <property type="match status" value="1"/>
</dbReference>
<keyword evidence="3" id="KW-0808">Transferase</keyword>
<dbReference type="NCBIfam" id="NF005414">
    <property type="entry name" value="PRK06988.1"/>
    <property type="match status" value="1"/>
</dbReference>
<dbReference type="KEGG" id="upv:EJN92_17360"/>
<dbReference type="Gene3D" id="3.40.50.12230">
    <property type="match status" value="1"/>
</dbReference>
<dbReference type="InterPro" id="IPR036477">
    <property type="entry name" value="Formyl_transf_N_sf"/>
</dbReference>
<evidence type="ECO:0000313" key="4">
    <source>
        <dbReference type="Proteomes" id="UP000275663"/>
    </source>
</evidence>
<dbReference type="OrthoDB" id="9802815at2"/>
<protein>
    <submittedName>
        <fullName evidence="3">Formyltransferase</fullName>
    </submittedName>
</protein>
<dbReference type="EMBL" id="CP034464">
    <property type="protein sequence ID" value="AZP13598.1"/>
    <property type="molecule type" value="Genomic_DNA"/>
</dbReference>